<dbReference type="PRINTS" id="PR00455">
    <property type="entry name" value="HTHTETR"/>
</dbReference>
<keyword evidence="1 2" id="KW-0238">DNA-binding</keyword>
<keyword evidence="7" id="KW-1185">Reference proteome</keyword>
<name>A0A859DTD2_9FIRM</name>
<dbReference type="Gene3D" id="1.10.357.10">
    <property type="entry name" value="Tetracycline Repressor, domain 2"/>
    <property type="match status" value="1"/>
</dbReference>
<feature type="DNA-binding region" description="H-T-H motif" evidence="2">
    <location>
        <begin position="28"/>
        <end position="47"/>
    </location>
</feature>
<dbReference type="EMBL" id="CP046051">
    <property type="protein sequence ID" value="QKN24759.1"/>
    <property type="molecule type" value="Genomic_DNA"/>
</dbReference>
<dbReference type="EMBL" id="CP046161">
    <property type="protein sequence ID" value="QKO31129.1"/>
    <property type="molecule type" value="Genomic_DNA"/>
</dbReference>
<feature type="domain" description="HTH tetR-type" evidence="3">
    <location>
        <begin position="5"/>
        <end position="65"/>
    </location>
</feature>
<reference evidence="5" key="3">
    <citation type="journal article" date="2022" name="Int. J. Syst. Evol. Microbiol.">
        <title>Caproicibacterium lactatifermentans sp. nov., isolated from pit clay used for the production of Chinese strong aroma-type liquor.</title>
        <authorList>
            <person name="Wang H."/>
            <person name="Gu Y."/>
            <person name="Zhao D."/>
            <person name="Qiao Z."/>
            <person name="Zheng J."/>
            <person name="Gao J."/>
            <person name="Ren C."/>
            <person name="Xu Y."/>
        </authorList>
    </citation>
    <scope>NUCLEOTIDE SEQUENCE</scope>
    <source>
        <strain evidence="5">JNU-WLY1368</strain>
    </source>
</reference>
<dbReference type="AlphaFoldDB" id="A0A859DTD2"/>
<evidence type="ECO:0000313" key="4">
    <source>
        <dbReference type="EMBL" id="QKN24759.1"/>
    </source>
</evidence>
<dbReference type="InterPro" id="IPR009057">
    <property type="entry name" value="Homeodomain-like_sf"/>
</dbReference>
<reference evidence="6 7" key="1">
    <citation type="submission" date="2019-11" db="EMBL/GenBank/DDBJ databases">
        <authorList>
            <person name="Ren C."/>
            <person name="Wang H."/>
            <person name="Xu Y."/>
        </authorList>
    </citation>
    <scope>NUCLEOTIDE SEQUENCE [LARGE SCALE GENOMIC DNA]</scope>
    <source>
        <strain evidence="7">JNU-WLY1368</strain>
        <strain evidence="4 6">LBM 19010</strain>
    </source>
</reference>
<evidence type="ECO:0000313" key="6">
    <source>
        <dbReference type="Proteomes" id="UP000501316"/>
    </source>
</evidence>
<evidence type="ECO:0000256" key="1">
    <source>
        <dbReference type="ARBA" id="ARBA00023125"/>
    </source>
</evidence>
<dbReference type="Pfam" id="PF00440">
    <property type="entry name" value="TetR_N"/>
    <property type="match status" value="1"/>
</dbReference>
<dbReference type="GO" id="GO:0003677">
    <property type="term" value="F:DNA binding"/>
    <property type="evidence" value="ECO:0007669"/>
    <property type="project" value="UniProtKB-UniRule"/>
</dbReference>
<evidence type="ECO:0000259" key="3">
    <source>
        <dbReference type="PROSITE" id="PS50977"/>
    </source>
</evidence>
<sequence>MNIAVTSKSAILKVCRDMVSEKGLSALNMRSVAQACHVALGSLYNYFSSKDDLVIATIESVWQDIFHMDHKCTMNLPFPEYVGWIFESVRRGSKEYPNFLTAHSLSFASTGKNKAKDTMQHYFSHIKMGMTEALNADTAIRKDAFTPAFTESDFIDFVLTNVLTMLMQKKGDCGVLLAIIRRTIYAD</sequence>
<dbReference type="Proteomes" id="UP000501316">
    <property type="component" value="Chromosome"/>
</dbReference>
<gene>
    <name evidence="4" type="ORF">GJQ69_03445</name>
    <name evidence="5" type="ORF">GKP14_00930</name>
</gene>
<dbReference type="Proteomes" id="UP000509623">
    <property type="component" value="Chromosome"/>
</dbReference>
<reference evidence="5" key="2">
    <citation type="journal article" date="2021" name="Appl. Environ. Microbiol.">
        <title>Adaptability of a Caproate-Producing Bacterium Contributes to Its Dominance in an Anaerobic Fermentation System.</title>
        <authorList>
            <person name="Wang H."/>
            <person name="Gu Y."/>
            <person name="Zhou W."/>
            <person name="Zhao D."/>
            <person name="Qiao Z."/>
            <person name="Zheng J."/>
            <person name="Gao J."/>
            <person name="Chen X."/>
            <person name="Ren C."/>
            <person name="Xu Y."/>
        </authorList>
    </citation>
    <scope>NUCLEOTIDE SEQUENCE</scope>
    <source>
        <strain evidence="5">JNU-WLY1368</strain>
    </source>
</reference>
<dbReference type="InterPro" id="IPR001647">
    <property type="entry name" value="HTH_TetR"/>
</dbReference>
<protein>
    <submittedName>
        <fullName evidence="4">TetR family transcriptional regulator</fullName>
    </submittedName>
</protein>
<evidence type="ECO:0000313" key="7">
    <source>
        <dbReference type="Proteomes" id="UP000509623"/>
    </source>
</evidence>
<dbReference type="KEGG" id="clf:GJQ69_03445"/>
<dbReference type="SUPFAM" id="SSF46689">
    <property type="entry name" value="Homeodomain-like"/>
    <property type="match status" value="1"/>
</dbReference>
<organism evidence="4 6">
    <name type="scientific">Caproicibacterium lactatifermentans</name>
    <dbReference type="NCBI Taxonomy" id="2666138"/>
    <lineage>
        <taxon>Bacteria</taxon>
        <taxon>Bacillati</taxon>
        <taxon>Bacillota</taxon>
        <taxon>Clostridia</taxon>
        <taxon>Eubacteriales</taxon>
        <taxon>Oscillospiraceae</taxon>
        <taxon>Caproicibacterium</taxon>
    </lineage>
</organism>
<evidence type="ECO:0000256" key="2">
    <source>
        <dbReference type="PROSITE-ProRule" id="PRU00335"/>
    </source>
</evidence>
<evidence type="ECO:0000313" key="5">
    <source>
        <dbReference type="EMBL" id="QKO31129.1"/>
    </source>
</evidence>
<proteinExistence type="predicted"/>
<dbReference type="PROSITE" id="PS50977">
    <property type="entry name" value="HTH_TETR_2"/>
    <property type="match status" value="1"/>
</dbReference>
<accession>A0A859DTD2</accession>